<evidence type="ECO:0000256" key="3">
    <source>
        <dbReference type="ARBA" id="ARBA00022525"/>
    </source>
</evidence>
<dbReference type="InterPro" id="IPR008757">
    <property type="entry name" value="Peptidase_M6-like_domain"/>
</dbReference>
<dbReference type="Proteomes" id="UP000195437">
    <property type="component" value="Chromosome"/>
</dbReference>
<dbReference type="NCBIfam" id="TIGR03296">
    <property type="entry name" value="M6dom_TIGR03296"/>
    <property type="match status" value="1"/>
</dbReference>
<proteinExistence type="predicted"/>
<evidence type="ECO:0000256" key="2">
    <source>
        <dbReference type="ARBA" id="ARBA00004613"/>
    </source>
</evidence>
<dbReference type="KEGG" id="tum:CBW65_14400"/>
<evidence type="ECO:0000256" key="1">
    <source>
        <dbReference type="ARBA" id="ARBA00001947"/>
    </source>
</evidence>
<feature type="domain" description="Peptidase M6-like" evidence="12">
    <location>
        <begin position="124"/>
        <end position="407"/>
    </location>
</feature>
<keyword evidence="3" id="KW-0964">Secreted</keyword>
<evidence type="ECO:0000256" key="10">
    <source>
        <dbReference type="SAM" id="MobiDB-lite"/>
    </source>
</evidence>
<keyword evidence="5" id="KW-0479">Metal-binding</keyword>
<dbReference type="PANTHER" id="PTHR13062">
    <property type="entry name" value="COLLAGENASE"/>
    <property type="match status" value="1"/>
</dbReference>
<keyword evidence="7" id="KW-0378">Hydrolase</keyword>
<dbReference type="Pfam" id="PF05547">
    <property type="entry name" value="Peptidase_M6"/>
    <property type="match status" value="1"/>
</dbReference>
<evidence type="ECO:0000256" key="9">
    <source>
        <dbReference type="ARBA" id="ARBA00023049"/>
    </source>
</evidence>
<comment type="subcellular location">
    <subcellularLocation>
        <location evidence="2">Secreted</location>
    </subcellularLocation>
</comment>
<organism evidence="14 15">
    <name type="scientific">Tumebacillus avium</name>
    <dbReference type="NCBI Taxonomy" id="1903704"/>
    <lineage>
        <taxon>Bacteria</taxon>
        <taxon>Bacillati</taxon>
        <taxon>Bacillota</taxon>
        <taxon>Bacilli</taxon>
        <taxon>Bacillales</taxon>
        <taxon>Alicyclobacillaceae</taxon>
        <taxon>Tumebacillus</taxon>
    </lineage>
</organism>
<feature type="chain" id="PRO_5039145591" evidence="11">
    <location>
        <begin position="22"/>
        <end position="781"/>
    </location>
</feature>
<feature type="domain" description="Immune inhibitor A-like metallopeptidase VEG" evidence="13">
    <location>
        <begin position="619"/>
        <end position="777"/>
    </location>
</feature>
<dbReference type="AlphaFoldDB" id="A0A1Y0IRI3"/>
<evidence type="ECO:0000256" key="5">
    <source>
        <dbReference type="ARBA" id="ARBA00022723"/>
    </source>
</evidence>
<name>A0A1Y0IRI3_9BACL</name>
<evidence type="ECO:0000259" key="12">
    <source>
        <dbReference type="Pfam" id="PF05547"/>
    </source>
</evidence>
<dbReference type="PIRSF" id="PIRSF007519">
    <property type="entry name" value="Protease_InhA"/>
    <property type="match status" value="1"/>
</dbReference>
<evidence type="ECO:0000256" key="7">
    <source>
        <dbReference type="ARBA" id="ARBA00022801"/>
    </source>
</evidence>
<dbReference type="InterPro" id="IPR048665">
    <property type="entry name" value="InhA-like_VEG"/>
</dbReference>
<keyword evidence="4 14" id="KW-0645">Protease</keyword>
<feature type="region of interest" description="Disordered" evidence="10">
    <location>
        <begin position="99"/>
        <end position="121"/>
    </location>
</feature>
<keyword evidence="9" id="KW-0482">Metalloprotease</keyword>
<evidence type="ECO:0000313" key="14">
    <source>
        <dbReference type="EMBL" id="ARU62065.1"/>
    </source>
</evidence>
<dbReference type="Pfam" id="PF20773">
    <property type="entry name" value="InhA-like_MAM"/>
    <property type="match status" value="1"/>
</dbReference>
<reference evidence="15" key="1">
    <citation type="submission" date="2017-05" db="EMBL/GenBank/DDBJ databases">
        <authorList>
            <person name="Sung H."/>
        </authorList>
    </citation>
    <scope>NUCLEOTIDE SEQUENCE [LARGE SCALE GENOMIC DNA]</scope>
    <source>
        <strain evidence="15">AR23208</strain>
    </source>
</reference>
<evidence type="ECO:0000256" key="4">
    <source>
        <dbReference type="ARBA" id="ARBA00022670"/>
    </source>
</evidence>
<evidence type="ECO:0000256" key="11">
    <source>
        <dbReference type="SAM" id="SignalP"/>
    </source>
</evidence>
<evidence type="ECO:0000313" key="15">
    <source>
        <dbReference type="Proteomes" id="UP000195437"/>
    </source>
</evidence>
<keyword evidence="8" id="KW-0862">Zinc</keyword>
<feature type="signal peptide" evidence="11">
    <location>
        <begin position="1"/>
        <end position="21"/>
    </location>
</feature>
<dbReference type="EMBL" id="CP021434">
    <property type="protein sequence ID" value="ARU62065.1"/>
    <property type="molecule type" value="Genomic_DNA"/>
</dbReference>
<evidence type="ECO:0000256" key="6">
    <source>
        <dbReference type="ARBA" id="ARBA00022729"/>
    </source>
</evidence>
<dbReference type="SUPFAM" id="SSF55486">
    <property type="entry name" value="Metalloproteases ('zincins'), catalytic domain"/>
    <property type="match status" value="1"/>
</dbReference>
<protein>
    <submittedName>
        <fullName evidence="14">Protease</fullName>
    </submittedName>
</protein>
<feature type="compositionally biased region" description="Polar residues" evidence="10">
    <location>
        <begin position="104"/>
        <end position="117"/>
    </location>
</feature>
<dbReference type="GO" id="GO:0008237">
    <property type="term" value="F:metallopeptidase activity"/>
    <property type="evidence" value="ECO:0007669"/>
    <property type="project" value="UniProtKB-KW"/>
</dbReference>
<dbReference type="InterPro" id="IPR012300">
    <property type="entry name" value="Pept_M6_InhA"/>
</dbReference>
<accession>A0A1Y0IRI3</accession>
<dbReference type="OrthoDB" id="275270at2"/>
<dbReference type="Pfam" id="PF20774">
    <property type="entry name" value="InhA-like_VEG"/>
    <property type="match status" value="1"/>
</dbReference>
<evidence type="ECO:0000259" key="13">
    <source>
        <dbReference type="Pfam" id="PF20774"/>
    </source>
</evidence>
<dbReference type="Gene3D" id="2.60.120.260">
    <property type="entry name" value="Galactose-binding domain-like"/>
    <property type="match status" value="1"/>
</dbReference>
<dbReference type="RefSeq" id="WP_087457430.1">
    <property type="nucleotide sequence ID" value="NZ_CP021434.1"/>
</dbReference>
<sequence length="781" mass="83905">MKKKALSIGLSSALIAGSLFAAVPAQVSVQAADRESSPADLNVVNTDRYIESLVKRGIIASNLNQEEKEAAMRSYLKQNGQGAAATAAKNTFKARSEKVKGAAENTTVASKQTSGTTVAPAAGESWNGGVRKDKLLVLLVEFDDYAHNNITPAETDMFYPDYTTEHYQKMMFSPTGYTGPNGEHFVSMAQYYLQQSGGSYTVEGDVVGWVKAPKSAAYYGGNVNGVDGDDNDARQLIRDGLAAAAAQGVDLSEYDQEDIYDLDGDGNTREPDGLVDHMAVIHAGVGEEAGGGNLAGDSIWSHRWDLSSPYAVPGTTAAVPYWGGEMAAFDYIIMPEDGATGVFAHEYGHDLGLPDEYDTIYSGNGEPIEYWSIMSAGSWAGKIGGTEPTGFSPYAKEFFQDTIGGNWQHGKTVSLSDIPANGLTVTLDQATTKGANEDVVRIDLPDKVRTINTPAAGSFEYWGGAGDEADNSMVRTVDLTGATTASLDFDTWYNIEESWDYGFVQVSTDNGATWTSLATSRTRTDLANGAYPSVEANLPGYTGSSNGWVHETIDLSAYAGQSIQLQFRSINDWGTNLDGFYVDNVKVSKNGAEVFADGAEGTPSFALNGFSKSEGKFSTKHHYLVEWRTHNGVDQGLTHIARGKSLLSYDEGMVVWYVNDAYDNNWVGAHPGYGFLGVVDAHQNVHHWGGYASNGAIAGTRYQVYDAAFSLQKGSDLDVFYGPDQHLYNAAKNPVSTFDDKSSYWSPSSPHSGLKLGNYGLKIQVVGEAADRSAATIKITK</sequence>
<dbReference type="PANTHER" id="PTHR13062:SF12">
    <property type="entry name" value="ALPHA-2-MACROGLOBULIN DOMAIN-CONTAINING PROTEIN"/>
    <property type="match status" value="1"/>
</dbReference>
<keyword evidence="6 11" id="KW-0732">Signal</keyword>
<dbReference type="GO" id="GO:0006508">
    <property type="term" value="P:proteolysis"/>
    <property type="evidence" value="ECO:0007669"/>
    <property type="project" value="UniProtKB-KW"/>
</dbReference>
<dbReference type="GO" id="GO:0046872">
    <property type="term" value="F:metal ion binding"/>
    <property type="evidence" value="ECO:0007669"/>
    <property type="project" value="UniProtKB-KW"/>
</dbReference>
<gene>
    <name evidence="14" type="ORF">CBW65_14400</name>
</gene>
<keyword evidence="15" id="KW-1185">Reference proteome</keyword>
<evidence type="ECO:0000256" key="8">
    <source>
        <dbReference type="ARBA" id="ARBA00022833"/>
    </source>
</evidence>
<dbReference type="GO" id="GO:0005576">
    <property type="term" value="C:extracellular region"/>
    <property type="evidence" value="ECO:0007669"/>
    <property type="project" value="UniProtKB-SubCell"/>
</dbReference>
<comment type="cofactor">
    <cofactor evidence="1">
        <name>Zn(2+)</name>
        <dbReference type="ChEBI" id="CHEBI:29105"/>
    </cofactor>
</comment>